<evidence type="ECO:0000313" key="3">
    <source>
        <dbReference type="Proteomes" id="UP000317778"/>
    </source>
</evidence>
<evidence type="ECO:0000313" key="2">
    <source>
        <dbReference type="EMBL" id="TKJ42841.1"/>
    </source>
</evidence>
<organism evidence="2 3">
    <name type="scientific">candidate division TA06 bacterium B3_TA06</name>
    <dbReference type="NCBI Taxonomy" id="2012487"/>
    <lineage>
        <taxon>Bacteria</taxon>
        <taxon>Bacteria division TA06</taxon>
    </lineage>
</organism>
<dbReference type="GO" id="GO:0005506">
    <property type="term" value="F:iron ion binding"/>
    <property type="evidence" value="ECO:0007669"/>
    <property type="project" value="InterPro"/>
</dbReference>
<dbReference type="GO" id="GO:0051536">
    <property type="term" value="F:iron-sulfur cluster binding"/>
    <property type="evidence" value="ECO:0007669"/>
    <property type="project" value="InterPro"/>
</dbReference>
<name>A0A532V6M7_UNCT6</name>
<sequence length="140" mass="15146">MTDEQTGAEVWKRLFGKGSDTFLDHAWEPQNVGEVENADVSVSYTGPCGDTICVSLREQNGRIHEIRFLTDGCEATLACSSAMTVLAWGKSLAEAVGITASSIKSFLGGLPKEHEHCAALAAAVLHQALVELIRKMRKEE</sequence>
<dbReference type="PANTHER" id="PTHR10093">
    <property type="entry name" value="IRON-SULFUR CLUSTER ASSEMBLY ENZYME NIFU HOMOLOG"/>
    <property type="match status" value="1"/>
</dbReference>
<dbReference type="CDD" id="cd06664">
    <property type="entry name" value="IscU_like"/>
    <property type="match status" value="1"/>
</dbReference>
<evidence type="ECO:0000259" key="1">
    <source>
        <dbReference type="Pfam" id="PF01592"/>
    </source>
</evidence>
<dbReference type="Pfam" id="PF01592">
    <property type="entry name" value="NifU_N"/>
    <property type="match status" value="1"/>
</dbReference>
<feature type="domain" description="NIF system FeS cluster assembly NifU N-terminal" evidence="1">
    <location>
        <begin position="20"/>
        <end position="135"/>
    </location>
</feature>
<dbReference type="GO" id="GO:0016226">
    <property type="term" value="P:iron-sulfur cluster assembly"/>
    <property type="evidence" value="ECO:0007669"/>
    <property type="project" value="InterPro"/>
</dbReference>
<protein>
    <submittedName>
        <fullName evidence="2">Iron-sulfur cluster assembly scaffold protein</fullName>
    </submittedName>
</protein>
<comment type="caution">
    <text evidence="2">The sequence shown here is derived from an EMBL/GenBank/DDBJ whole genome shotgun (WGS) entry which is preliminary data.</text>
</comment>
<dbReference type="SUPFAM" id="SSF82649">
    <property type="entry name" value="SufE/NifU"/>
    <property type="match status" value="1"/>
</dbReference>
<proteinExistence type="predicted"/>
<dbReference type="InterPro" id="IPR002871">
    <property type="entry name" value="NIF_FeS_clus_asmbl_NifU_N"/>
</dbReference>
<gene>
    <name evidence="2" type="ORF">CEE36_06135</name>
</gene>
<dbReference type="Gene3D" id="3.90.1010.10">
    <property type="match status" value="1"/>
</dbReference>
<dbReference type="EMBL" id="NJBO01000008">
    <property type="protein sequence ID" value="TKJ42841.1"/>
    <property type="molecule type" value="Genomic_DNA"/>
</dbReference>
<dbReference type="AlphaFoldDB" id="A0A532V6M7"/>
<dbReference type="Proteomes" id="UP000317778">
    <property type="component" value="Unassembled WGS sequence"/>
</dbReference>
<reference evidence="2 3" key="1">
    <citation type="submission" date="2017-06" db="EMBL/GenBank/DDBJ databases">
        <title>Novel microbial phyla capable of carbon fixation and sulfur reduction in deep-sea sediments.</title>
        <authorList>
            <person name="Huang J."/>
            <person name="Baker B."/>
            <person name="Wang Y."/>
        </authorList>
    </citation>
    <scope>NUCLEOTIDE SEQUENCE [LARGE SCALE GENOMIC DNA]</scope>
    <source>
        <strain evidence="2">B3_TA06</strain>
    </source>
</reference>
<accession>A0A532V6M7</accession>